<dbReference type="Proteomes" id="UP000261360">
    <property type="component" value="Unplaced"/>
</dbReference>
<reference evidence="2" key="1">
    <citation type="submission" date="2025-08" db="UniProtKB">
        <authorList>
            <consortium name="Ensembl"/>
        </authorList>
    </citation>
    <scope>IDENTIFICATION</scope>
</reference>
<keyword evidence="1" id="KW-0732">Signal</keyword>
<dbReference type="Ensembl" id="ENSSLDT00000029751.1">
    <property type="protein sequence ID" value="ENSSLDP00000028904.1"/>
    <property type="gene ID" value="ENSSLDG00000022327.1"/>
</dbReference>
<evidence type="ECO:0000313" key="2">
    <source>
        <dbReference type="Ensembl" id="ENSSLDP00000028904.1"/>
    </source>
</evidence>
<keyword evidence="3" id="KW-1185">Reference proteome</keyword>
<evidence type="ECO:0000256" key="1">
    <source>
        <dbReference type="SAM" id="SignalP"/>
    </source>
</evidence>
<proteinExistence type="predicted"/>
<feature type="chain" id="PRO_5017184121" evidence="1">
    <location>
        <begin position="24"/>
        <end position="71"/>
    </location>
</feature>
<name>A0A3B4Z1I4_SERLL</name>
<feature type="signal peptide" evidence="1">
    <location>
        <begin position="1"/>
        <end position="23"/>
    </location>
</feature>
<organism evidence="2 3">
    <name type="scientific">Seriola lalandi dorsalis</name>
    <dbReference type="NCBI Taxonomy" id="1841481"/>
    <lineage>
        <taxon>Eukaryota</taxon>
        <taxon>Metazoa</taxon>
        <taxon>Chordata</taxon>
        <taxon>Craniata</taxon>
        <taxon>Vertebrata</taxon>
        <taxon>Euteleostomi</taxon>
        <taxon>Actinopterygii</taxon>
        <taxon>Neopterygii</taxon>
        <taxon>Teleostei</taxon>
        <taxon>Neoteleostei</taxon>
        <taxon>Acanthomorphata</taxon>
        <taxon>Carangaria</taxon>
        <taxon>Carangiformes</taxon>
        <taxon>Carangidae</taxon>
        <taxon>Seriola</taxon>
    </lineage>
</organism>
<sequence>IKIICLVLLLLVMGFCEIPLSSSSHSNPPTKVSNTYRGKNYKIQYDLALIELPPMWKSSKQGENLTAAFLL</sequence>
<evidence type="ECO:0000313" key="3">
    <source>
        <dbReference type="Proteomes" id="UP000261360"/>
    </source>
</evidence>
<reference evidence="2" key="2">
    <citation type="submission" date="2025-09" db="UniProtKB">
        <authorList>
            <consortium name="Ensembl"/>
        </authorList>
    </citation>
    <scope>IDENTIFICATION</scope>
</reference>
<protein>
    <submittedName>
        <fullName evidence="2">Uncharacterized protein</fullName>
    </submittedName>
</protein>
<accession>A0A3B4Z1I4</accession>
<dbReference type="AlphaFoldDB" id="A0A3B4Z1I4"/>